<name>A0A5S5DXE3_9FLAO</name>
<evidence type="ECO:0008006" key="3">
    <source>
        <dbReference type="Google" id="ProtNLM"/>
    </source>
</evidence>
<dbReference type="RefSeq" id="WP_148869312.1">
    <property type="nucleotide sequence ID" value="NZ_VNIA01000001.1"/>
</dbReference>
<gene>
    <name evidence="1" type="ORF">C7447_1011008</name>
</gene>
<protein>
    <recommendedName>
        <fullName evidence="3">WG repeat protein</fullName>
    </recommendedName>
</protein>
<dbReference type="AlphaFoldDB" id="A0A5S5DXE3"/>
<sequence>MARKTIINLYITTKNKYFLILLIAFLFFNCNKDRCNEGYKEHTVNGQEICIPEFLAGKESNFELGNYYSHPEHGLIILENGIWKNQSDQIIKIEE</sequence>
<evidence type="ECO:0000313" key="1">
    <source>
        <dbReference type="EMBL" id="TYQ00395.1"/>
    </source>
</evidence>
<reference evidence="1 2" key="1">
    <citation type="submission" date="2019-07" db="EMBL/GenBank/DDBJ databases">
        <title>Genomic Encyclopedia of Type Strains, Phase IV (KMG-IV): sequencing the most valuable type-strain genomes for metagenomic binning, comparative biology and taxonomic classification.</title>
        <authorList>
            <person name="Goeker M."/>
        </authorList>
    </citation>
    <scope>NUCLEOTIDE SEQUENCE [LARGE SCALE GENOMIC DNA]</scope>
    <source>
        <strain evidence="1 2">DSM 18961</strain>
    </source>
</reference>
<proteinExistence type="predicted"/>
<evidence type="ECO:0000313" key="2">
    <source>
        <dbReference type="Proteomes" id="UP000323136"/>
    </source>
</evidence>
<keyword evidence="2" id="KW-1185">Reference proteome</keyword>
<accession>A0A5S5DXE3</accession>
<dbReference type="OrthoDB" id="1145090at2"/>
<dbReference type="EMBL" id="VNIA01000001">
    <property type="protein sequence ID" value="TYQ00395.1"/>
    <property type="molecule type" value="Genomic_DNA"/>
</dbReference>
<organism evidence="1 2">
    <name type="scientific">Tenacibaculum adriaticum</name>
    <dbReference type="NCBI Taxonomy" id="413713"/>
    <lineage>
        <taxon>Bacteria</taxon>
        <taxon>Pseudomonadati</taxon>
        <taxon>Bacteroidota</taxon>
        <taxon>Flavobacteriia</taxon>
        <taxon>Flavobacteriales</taxon>
        <taxon>Flavobacteriaceae</taxon>
        <taxon>Tenacibaculum</taxon>
    </lineage>
</organism>
<comment type="caution">
    <text evidence="1">The sequence shown here is derived from an EMBL/GenBank/DDBJ whole genome shotgun (WGS) entry which is preliminary data.</text>
</comment>
<dbReference type="Proteomes" id="UP000323136">
    <property type="component" value="Unassembled WGS sequence"/>
</dbReference>